<dbReference type="InterPro" id="IPR052400">
    <property type="entry name" value="Zn2-C6_fungal_TF"/>
</dbReference>
<dbReference type="SMART" id="SM00066">
    <property type="entry name" value="GAL4"/>
    <property type="match status" value="1"/>
</dbReference>
<dbReference type="OrthoDB" id="416217at2759"/>
<dbReference type="PRINTS" id="PR00755">
    <property type="entry name" value="AFLATOXINBRP"/>
</dbReference>
<accession>A0A9P9AQB0</accession>
<dbReference type="GO" id="GO:0000981">
    <property type="term" value="F:DNA-binding transcription factor activity, RNA polymerase II-specific"/>
    <property type="evidence" value="ECO:0007669"/>
    <property type="project" value="InterPro"/>
</dbReference>
<dbReference type="PANTHER" id="PTHR47657:SF13">
    <property type="entry name" value="ZN(2)-C6 FUNGAL-TYPE DOMAIN-CONTAINING PROTEIN-RELATED"/>
    <property type="match status" value="1"/>
</dbReference>
<proteinExistence type="predicted"/>
<evidence type="ECO:0000256" key="1">
    <source>
        <dbReference type="ARBA" id="ARBA00023242"/>
    </source>
</evidence>
<dbReference type="InterPro" id="IPR036864">
    <property type="entry name" value="Zn2-C6_fun-type_DNA-bd_sf"/>
</dbReference>
<gene>
    <name evidence="4" type="ORF">B0T10DRAFT_301704</name>
</gene>
<sequence>MTPQPADSPTPSRVSKLARRPHRKSRNGCFNCKRRKVKCDEVKPACANCIRFGIPCDFAPQLLPSDDPAPKGSPGDVGTTHGADFSAAPRRGPGRPRKDWAALAKPIPPQPATERTGTSPSSTVTTPASTASDSIPCSFNMADAELIIHFVTRTARTLHDSDDHDHNMIRFWERNVPQIGLSYHFVLHLSYSLAGYHLAYLEPGNTDRHAHYLSLARHHSEVGVAELNKMLPSLDETNCGALYVSAVLVCYCAFAAGPTGVNDLLICNVSDGTPQQWLPLIHGVRLIRRTIEPATLFTGLMAPLGTPNEEEENDRRPMYLIEGFPYVDWMEPLDELRKWLESYHTPDTIIYLRALSALSEIYEGNYGDGKGMFNGPASNRAVLGWLYRLQDPFVACIQRKEPQALIIFAYFVPLLNTLKRCWFVRAWIRHLHDSIRGMLSRGYLPWLDWPIRVALDGQ</sequence>
<evidence type="ECO:0000259" key="3">
    <source>
        <dbReference type="PROSITE" id="PS50048"/>
    </source>
</evidence>
<dbReference type="CDD" id="cd00067">
    <property type="entry name" value="GAL4"/>
    <property type="match status" value="1"/>
</dbReference>
<comment type="caution">
    <text evidence="4">The sequence shown here is derived from an EMBL/GenBank/DDBJ whole genome shotgun (WGS) entry which is preliminary data.</text>
</comment>
<dbReference type="Proteomes" id="UP000777438">
    <property type="component" value="Unassembled WGS sequence"/>
</dbReference>
<dbReference type="GO" id="GO:0008270">
    <property type="term" value="F:zinc ion binding"/>
    <property type="evidence" value="ECO:0007669"/>
    <property type="project" value="InterPro"/>
</dbReference>
<reference evidence="4 5" key="1">
    <citation type="journal article" date="2021" name="Nat. Commun.">
        <title>Genetic determinants of endophytism in the Arabidopsis root mycobiome.</title>
        <authorList>
            <person name="Mesny F."/>
            <person name="Miyauchi S."/>
            <person name="Thiergart T."/>
            <person name="Pickel B."/>
            <person name="Atanasova L."/>
            <person name="Karlsson M."/>
            <person name="Huettel B."/>
            <person name="Barry K.W."/>
            <person name="Haridas S."/>
            <person name="Chen C."/>
            <person name="Bauer D."/>
            <person name="Andreopoulos W."/>
            <person name="Pangilinan J."/>
            <person name="LaButti K."/>
            <person name="Riley R."/>
            <person name="Lipzen A."/>
            <person name="Clum A."/>
            <person name="Drula E."/>
            <person name="Henrissat B."/>
            <person name="Kohler A."/>
            <person name="Grigoriev I.V."/>
            <person name="Martin F.M."/>
            <person name="Hacquard S."/>
        </authorList>
    </citation>
    <scope>NUCLEOTIDE SEQUENCE [LARGE SCALE GENOMIC DNA]</scope>
    <source>
        <strain evidence="4 5">MPI-CAGE-CH-0241</strain>
    </source>
</reference>
<name>A0A9P9AQB0_9HYPO</name>
<evidence type="ECO:0000256" key="2">
    <source>
        <dbReference type="SAM" id="MobiDB-lite"/>
    </source>
</evidence>
<feature type="compositionally biased region" description="Polar residues" evidence="2">
    <location>
        <begin position="1"/>
        <end position="13"/>
    </location>
</feature>
<dbReference type="SUPFAM" id="SSF57701">
    <property type="entry name" value="Zn2/Cys6 DNA-binding domain"/>
    <property type="match status" value="1"/>
</dbReference>
<dbReference type="Gene3D" id="4.10.240.10">
    <property type="entry name" value="Zn(2)-C6 fungal-type DNA-binding domain"/>
    <property type="match status" value="1"/>
</dbReference>
<dbReference type="AlphaFoldDB" id="A0A9P9AQB0"/>
<evidence type="ECO:0000313" key="4">
    <source>
        <dbReference type="EMBL" id="KAH6891069.1"/>
    </source>
</evidence>
<feature type="compositionally biased region" description="Basic residues" evidence="2">
    <location>
        <begin position="16"/>
        <end position="27"/>
    </location>
</feature>
<feature type="domain" description="Zn(2)-C6 fungal-type" evidence="3">
    <location>
        <begin position="28"/>
        <end position="58"/>
    </location>
</feature>
<evidence type="ECO:0000313" key="5">
    <source>
        <dbReference type="Proteomes" id="UP000777438"/>
    </source>
</evidence>
<keyword evidence="1" id="KW-0539">Nucleus</keyword>
<feature type="compositionally biased region" description="Low complexity" evidence="2">
    <location>
        <begin position="116"/>
        <end position="132"/>
    </location>
</feature>
<dbReference type="PROSITE" id="PS50048">
    <property type="entry name" value="ZN2_CY6_FUNGAL_2"/>
    <property type="match status" value="1"/>
</dbReference>
<dbReference type="EMBL" id="JAGPYM010000008">
    <property type="protein sequence ID" value="KAH6891069.1"/>
    <property type="molecule type" value="Genomic_DNA"/>
</dbReference>
<dbReference type="PANTHER" id="PTHR47657">
    <property type="entry name" value="STEROL REGULATORY ELEMENT-BINDING PROTEIN ECM22"/>
    <property type="match status" value="1"/>
</dbReference>
<feature type="region of interest" description="Disordered" evidence="2">
    <location>
        <begin position="1"/>
        <end position="27"/>
    </location>
</feature>
<dbReference type="InterPro" id="IPR001138">
    <property type="entry name" value="Zn2Cys6_DnaBD"/>
</dbReference>
<dbReference type="Pfam" id="PF00172">
    <property type="entry name" value="Zn_clus"/>
    <property type="match status" value="1"/>
</dbReference>
<protein>
    <recommendedName>
        <fullName evidence="3">Zn(2)-C6 fungal-type domain-containing protein</fullName>
    </recommendedName>
</protein>
<feature type="region of interest" description="Disordered" evidence="2">
    <location>
        <begin position="65"/>
        <end position="132"/>
    </location>
</feature>
<dbReference type="PROSITE" id="PS00463">
    <property type="entry name" value="ZN2_CY6_FUNGAL_1"/>
    <property type="match status" value="1"/>
</dbReference>
<organism evidence="4 5">
    <name type="scientific">Thelonectria olida</name>
    <dbReference type="NCBI Taxonomy" id="1576542"/>
    <lineage>
        <taxon>Eukaryota</taxon>
        <taxon>Fungi</taxon>
        <taxon>Dikarya</taxon>
        <taxon>Ascomycota</taxon>
        <taxon>Pezizomycotina</taxon>
        <taxon>Sordariomycetes</taxon>
        <taxon>Hypocreomycetidae</taxon>
        <taxon>Hypocreales</taxon>
        <taxon>Nectriaceae</taxon>
        <taxon>Thelonectria</taxon>
    </lineage>
</organism>
<keyword evidence="5" id="KW-1185">Reference proteome</keyword>